<evidence type="ECO:0000313" key="2">
    <source>
        <dbReference type="Proteomes" id="UP000663193"/>
    </source>
</evidence>
<protein>
    <submittedName>
        <fullName evidence="1">Uncharacterized protein</fullName>
    </submittedName>
</protein>
<dbReference type="AlphaFoldDB" id="A0A7U2HV01"/>
<accession>A0A7U2HV01</accession>
<dbReference type="Proteomes" id="UP000663193">
    <property type="component" value="Chromosome 1"/>
</dbReference>
<name>A0A7U2HV01_PHANO</name>
<sequence>MSVVRFTTQACCASTSTTSAFRNTQRIHNYAIVNSYILSQQSHHGGYAQSYSLILQYRRRSTSTADEHPPRAILVCCPRHVTRHARTMHHPVGYVKVSVQGRVIIGAFWSSLRSGSVFGGAIRILSPSHSTLRTPHATLREELLAREVRDRGSKLMQMRSSEATV</sequence>
<dbReference type="VEuPathDB" id="FungiDB:JI435_401210"/>
<dbReference type="EMBL" id="CP069023">
    <property type="protein sequence ID" value="QRC91304.1"/>
    <property type="molecule type" value="Genomic_DNA"/>
</dbReference>
<keyword evidence="2" id="KW-1185">Reference proteome</keyword>
<proteinExistence type="predicted"/>
<gene>
    <name evidence="1" type="ORF">JI435_401210</name>
</gene>
<reference evidence="2" key="1">
    <citation type="journal article" date="2021" name="BMC Genomics">
        <title>Chromosome-level genome assembly and manually-curated proteome of model necrotroph Parastagonospora nodorum Sn15 reveals a genome-wide trove of candidate effector homologs, and redundancy of virulence-related functions within an accessory chromosome.</title>
        <authorList>
            <person name="Bertazzoni S."/>
            <person name="Jones D.A.B."/>
            <person name="Phan H.T."/>
            <person name="Tan K.-C."/>
            <person name="Hane J.K."/>
        </authorList>
    </citation>
    <scope>NUCLEOTIDE SEQUENCE [LARGE SCALE GENOMIC DNA]</scope>
    <source>
        <strain evidence="2">SN15 / ATCC MYA-4574 / FGSC 10173)</strain>
    </source>
</reference>
<organism evidence="1 2">
    <name type="scientific">Phaeosphaeria nodorum (strain SN15 / ATCC MYA-4574 / FGSC 10173)</name>
    <name type="common">Glume blotch fungus</name>
    <name type="synonym">Parastagonospora nodorum</name>
    <dbReference type="NCBI Taxonomy" id="321614"/>
    <lineage>
        <taxon>Eukaryota</taxon>
        <taxon>Fungi</taxon>
        <taxon>Dikarya</taxon>
        <taxon>Ascomycota</taxon>
        <taxon>Pezizomycotina</taxon>
        <taxon>Dothideomycetes</taxon>
        <taxon>Pleosporomycetidae</taxon>
        <taxon>Pleosporales</taxon>
        <taxon>Pleosporineae</taxon>
        <taxon>Phaeosphaeriaceae</taxon>
        <taxon>Parastagonospora</taxon>
    </lineage>
</organism>
<evidence type="ECO:0000313" key="1">
    <source>
        <dbReference type="EMBL" id="QRC91304.1"/>
    </source>
</evidence>